<dbReference type="CDD" id="cd01948">
    <property type="entry name" value="EAL"/>
    <property type="match status" value="1"/>
</dbReference>
<dbReference type="PANTHER" id="PTHR33121:SF79">
    <property type="entry name" value="CYCLIC DI-GMP PHOSPHODIESTERASE PDED-RELATED"/>
    <property type="match status" value="1"/>
</dbReference>
<dbReference type="EMBL" id="JAHVAH010000001">
    <property type="protein sequence ID" value="MBW0145687.1"/>
    <property type="molecule type" value="Genomic_DNA"/>
</dbReference>
<dbReference type="InterPro" id="IPR000160">
    <property type="entry name" value="GGDEF_dom"/>
</dbReference>
<dbReference type="PROSITE" id="PS50887">
    <property type="entry name" value="GGDEF"/>
    <property type="match status" value="1"/>
</dbReference>
<dbReference type="InterPro" id="IPR050706">
    <property type="entry name" value="Cyclic-di-GMP_PDE-like"/>
</dbReference>
<dbReference type="RefSeq" id="WP_218633577.1">
    <property type="nucleotide sequence ID" value="NZ_JAHVAH010000001.1"/>
</dbReference>
<feature type="transmembrane region" description="Helical" evidence="1">
    <location>
        <begin position="92"/>
        <end position="111"/>
    </location>
</feature>
<dbReference type="SMART" id="SM00267">
    <property type="entry name" value="GGDEF"/>
    <property type="match status" value="1"/>
</dbReference>
<feature type="domain" description="GGDEF" evidence="3">
    <location>
        <begin position="248"/>
        <end position="377"/>
    </location>
</feature>
<name>A0ABS6V951_9SPHN</name>
<keyword evidence="1" id="KW-0812">Transmembrane</keyword>
<proteinExistence type="predicted"/>
<feature type="domain" description="EAL" evidence="2">
    <location>
        <begin position="386"/>
        <end position="636"/>
    </location>
</feature>
<dbReference type="Pfam" id="PF00563">
    <property type="entry name" value="EAL"/>
    <property type="match status" value="1"/>
</dbReference>
<feature type="transmembrane region" description="Helical" evidence="1">
    <location>
        <begin position="143"/>
        <end position="160"/>
    </location>
</feature>
<evidence type="ECO:0000259" key="3">
    <source>
        <dbReference type="PROSITE" id="PS50887"/>
    </source>
</evidence>
<organism evidence="4 5">
    <name type="scientific">Sphingomicrobium clamense</name>
    <dbReference type="NCBI Taxonomy" id="2851013"/>
    <lineage>
        <taxon>Bacteria</taxon>
        <taxon>Pseudomonadati</taxon>
        <taxon>Pseudomonadota</taxon>
        <taxon>Alphaproteobacteria</taxon>
        <taxon>Sphingomonadales</taxon>
        <taxon>Sphingomonadaceae</taxon>
        <taxon>Sphingomicrobium</taxon>
    </lineage>
</organism>
<comment type="caution">
    <text evidence="4">The sequence shown here is derived from an EMBL/GenBank/DDBJ whole genome shotgun (WGS) entry which is preliminary data.</text>
</comment>
<dbReference type="Pfam" id="PF00990">
    <property type="entry name" value="GGDEF"/>
    <property type="match status" value="1"/>
</dbReference>
<dbReference type="InterPro" id="IPR001633">
    <property type="entry name" value="EAL_dom"/>
</dbReference>
<feature type="transmembrane region" description="Helical" evidence="1">
    <location>
        <begin position="166"/>
        <end position="185"/>
    </location>
</feature>
<keyword evidence="1" id="KW-1133">Transmembrane helix</keyword>
<dbReference type="PANTHER" id="PTHR33121">
    <property type="entry name" value="CYCLIC DI-GMP PHOSPHODIESTERASE PDEF"/>
    <property type="match status" value="1"/>
</dbReference>
<reference evidence="4 5" key="1">
    <citation type="submission" date="2021-07" db="EMBL/GenBank/DDBJ databases">
        <title>The draft genome sequence of Sphingomicrobium sp. B8.</title>
        <authorList>
            <person name="Mu L."/>
        </authorList>
    </citation>
    <scope>NUCLEOTIDE SEQUENCE [LARGE SCALE GENOMIC DNA]</scope>
    <source>
        <strain evidence="4 5">B8</strain>
    </source>
</reference>
<evidence type="ECO:0000313" key="5">
    <source>
        <dbReference type="Proteomes" id="UP000698028"/>
    </source>
</evidence>
<feature type="transmembrane region" description="Helical" evidence="1">
    <location>
        <begin position="117"/>
        <end position="136"/>
    </location>
</feature>
<keyword evidence="1" id="KW-0472">Membrane</keyword>
<gene>
    <name evidence="4" type="ORF">KTQ36_10330</name>
</gene>
<evidence type="ECO:0000259" key="2">
    <source>
        <dbReference type="PROSITE" id="PS50883"/>
    </source>
</evidence>
<evidence type="ECO:0000313" key="4">
    <source>
        <dbReference type="EMBL" id="MBW0145687.1"/>
    </source>
</evidence>
<evidence type="ECO:0000256" key="1">
    <source>
        <dbReference type="SAM" id="Phobius"/>
    </source>
</evidence>
<dbReference type="CDD" id="cd01949">
    <property type="entry name" value="GGDEF"/>
    <property type="match status" value="1"/>
</dbReference>
<dbReference type="Proteomes" id="UP000698028">
    <property type="component" value="Unassembled WGS sequence"/>
</dbReference>
<accession>A0ABS6V951</accession>
<sequence>MPIPFPFSDVGEHDHSLVRDTYHSLKRQLPFLYLIAAVNLVGMHATASGGDLLRPSPAHLLFVLIVWRGVHWAMFAQSDVTTAIMRQELKKTCYLATVISFLFSIWGQYLFLTVQDAREFVILFGTLAAIGCAYGLHCMPVAALMPLSILGLPIALNLILSADKMLQWAGLSLTIVLAAVARMLFEQYLHLHRHMRVRLSERNERRRARAAERKATKLAKTDFLTKVANRRALIEELELSLSDEKRTQYAALTLVDLDGFKPINDVFGHEAGDEMLRLAANQLTAQFPNGFVARMGGDEFAILSDQSVVMENLSGAIEKALGVQLNWKGRALKIEACSGTVLLDDRHLTSKELLRRADIALYRAKSDPLQVSCFFDEALMECEVRRTLIEHKLSSADIRGDLDVHFQPIWCCRTQRISGFEALARWNDSQLGEVQPSEFIPLAEQLGTIDFLTEEILRRACRTAILWPNDQILSLNISARQLCDPRMSQWLIAQLDRGGLSPERVQVEVTETAFLKNFDVARDHLARLKEVGCRLALDDFGAGNSSLNYLREIQFDTVKLDGSFVTNVTNSSHDRELLHGVVALTHSMAMQCVAECIETESQYEIAVAAACDGIQGFYIDKVMQDRPFDVELEMDSR</sequence>
<keyword evidence="5" id="KW-1185">Reference proteome</keyword>
<protein>
    <submittedName>
        <fullName evidence="4">EAL domain-containing protein</fullName>
    </submittedName>
</protein>
<dbReference type="PROSITE" id="PS50883">
    <property type="entry name" value="EAL"/>
    <property type="match status" value="1"/>
</dbReference>
<dbReference type="NCBIfam" id="TIGR00254">
    <property type="entry name" value="GGDEF"/>
    <property type="match status" value="1"/>
</dbReference>
<dbReference type="SMART" id="SM00052">
    <property type="entry name" value="EAL"/>
    <property type="match status" value="1"/>
</dbReference>